<dbReference type="GO" id="GO:0005737">
    <property type="term" value="C:cytoplasm"/>
    <property type="evidence" value="ECO:0007669"/>
    <property type="project" value="UniProtKB-ARBA"/>
</dbReference>
<proteinExistence type="inferred from homology"/>
<dbReference type="Proteomes" id="UP000030747">
    <property type="component" value="Unassembled WGS sequence"/>
</dbReference>
<dbReference type="HAMAP" id="MF_01343_B">
    <property type="entry name" value="Ribosomal_uS15_B"/>
    <property type="match status" value="1"/>
</dbReference>
<reference evidence="4" key="2">
    <citation type="submission" date="2013-10" db="EMBL/GenBank/DDBJ databases">
        <authorList>
            <person name="Aslett M."/>
        </authorList>
    </citation>
    <scope>NUCLEOTIDE SEQUENCE [LARGE SCALE GENOMIC DNA]</scope>
    <source>
        <strain evidence="4">Houghton</strain>
    </source>
</reference>
<dbReference type="VEuPathDB" id="ToxoDB:ETH_00026900"/>
<dbReference type="OrthoDB" id="441444at2759"/>
<dbReference type="RefSeq" id="XP_013228536.1">
    <property type="nucleotide sequence ID" value="XM_013373082.1"/>
</dbReference>
<dbReference type="GO" id="GO:0003735">
    <property type="term" value="F:structural constituent of ribosome"/>
    <property type="evidence" value="ECO:0007669"/>
    <property type="project" value="InterPro"/>
</dbReference>
<dbReference type="Gene3D" id="1.10.287.10">
    <property type="entry name" value="S15/NS1, RNA-binding"/>
    <property type="match status" value="1"/>
</dbReference>
<dbReference type="Pfam" id="PF00312">
    <property type="entry name" value="Ribosomal_S15"/>
    <property type="match status" value="1"/>
</dbReference>
<gene>
    <name evidence="4" type="ORF">ETH_00026900</name>
</gene>
<sequence length="421" mass="48218">MTFHVVGGVALKLGTSRYSTLAHLVRSSETYTLSVAQQLSSYNHPGQNGQRNFHTRGAIPHSANAKDVARAWISTNLIFYKAPVSVEGVLPLRKGSAATVLGPPALFRRVPVPFGGLCIAPKEPASSVKDNSGMPLPQLLCGGHSIVQCRFVARVKVHRFAGVVPLKIRSPKSEWYIQAEKEFLSEREEIPEGYIERWREKDLEKLNPAVRYCLSLRCASNKQIHQWRKLQLCRQLQRRPFDTGSSAVQIACLTEKILNARQHLLKHRRDHSKKRILSIWLARRQRVMKYLYRTDYDLYRLTCSVLRIKCVHFAIPDSRDRKRAISPVAVDGDRCKFLIRQRLWKGRYRPRPIKLAEGKTVRYTRHVMEQPPPGWNMPHETKPRISRAWPYGVKEERLKGEYTIANPTAAGIGYCPVPLFF</sequence>
<dbReference type="PANTHER" id="PTHR23321">
    <property type="entry name" value="RIBOSOMAL PROTEIN S15, BACTERIAL AND ORGANELLAR"/>
    <property type="match status" value="1"/>
</dbReference>
<evidence type="ECO:0000256" key="3">
    <source>
        <dbReference type="ARBA" id="ARBA00023274"/>
    </source>
</evidence>
<keyword evidence="2 4" id="KW-0689">Ribosomal protein</keyword>
<dbReference type="PANTHER" id="PTHR23321:SF26">
    <property type="entry name" value="SMALL RIBOSOMAL SUBUNIT PROTEIN US15M"/>
    <property type="match status" value="1"/>
</dbReference>
<name>U6KQI3_EIMTE</name>
<dbReference type="EMBL" id="HG673774">
    <property type="protein sequence ID" value="CDJ37698.1"/>
    <property type="molecule type" value="Genomic_DNA"/>
</dbReference>
<dbReference type="GeneID" id="25254476"/>
<evidence type="ECO:0000313" key="5">
    <source>
        <dbReference type="Proteomes" id="UP000030747"/>
    </source>
</evidence>
<accession>U6KQI3</accession>
<dbReference type="InterPro" id="IPR009068">
    <property type="entry name" value="uS15_NS1_RNA-bd_sf"/>
</dbReference>
<comment type="similarity">
    <text evidence="1">Belongs to the universal ribosomal protein uS15 family.</text>
</comment>
<keyword evidence="3" id="KW-0687">Ribonucleoprotein</keyword>
<dbReference type="GO" id="GO:0006412">
    <property type="term" value="P:translation"/>
    <property type="evidence" value="ECO:0007669"/>
    <property type="project" value="InterPro"/>
</dbReference>
<dbReference type="InterPro" id="IPR000589">
    <property type="entry name" value="Ribosomal_uS15"/>
</dbReference>
<dbReference type="GO" id="GO:0005840">
    <property type="term" value="C:ribosome"/>
    <property type="evidence" value="ECO:0007669"/>
    <property type="project" value="UniProtKB-KW"/>
</dbReference>
<dbReference type="SUPFAM" id="SSF47060">
    <property type="entry name" value="S15/NS1 RNA-binding domain"/>
    <property type="match status" value="1"/>
</dbReference>
<reference evidence="4" key="1">
    <citation type="submission" date="2013-10" db="EMBL/GenBank/DDBJ databases">
        <title>Genomic analysis of the causative agents of coccidiosis in chickens.</title>
        <authorList>
            <person name="Reid A.J."/>
            <person name="Blake D."/>
            <person name="Billington K."/>
            <person name="Browne H."/>
            <person name="Dunn M."/>
            <person name="Hung S."/>
            <person name="Kawahara F."/>
            <person name="Miranda-Saavedra D."/>
            <person name="Mourier T."/>
            <person name="Nagra H."/>
            <person name="Otto T.D."/>
            <person name="Rawlings N."/>
            <person name="Sanchez A."/>
            <person name="Sanders M."/>
            <person name="Subramaniam C."/>
            <person name="Tay Y."/>
            <person name="Dear P."/>
            <person name="Doerig C."/>
            <person name="Gruber A."/>
            <person name="Parkinson J."/>
            <person name="Shirley M."/>
            <person name="Wan K.L."/>
            <person name="Berriman M."/>
            <person name="Tomley F."/>
            <person name="Pain A."/>
        </authorList>
    </citation>
    <scope>NUCLEOTIDE SEQUENCE [LARGE SCALE GENOMIC DNA]</scope>
    <source>
        <strain evidence="4">Houghton</strain>
    </source>
</reference>
<dbReference type="SMART" id="SM01387">
    <property type="entry name" value="Ribosomal_S15"/>
    <property type="match status" value="1"/>
</dbReference>
<evidence type="ECO:0000313" key="4">
    <source>
        <dbReference type="EMBL" id="CDJ37698.1"/>
    </source>
</evidence>
<dbReference type="GO" id="GO:1990904">
    <property type="term" value="C:ribonucleoprotein complex"/>
    <property type="evidence" value="ECO:0007669"/>
    <property type="project" value="UniProtKB-KW"/>
</dbReference>
<dbReference type="InterPro" id="IPR005290">
    <property type="entry name" value="Ribosomal_uS15_bac-type"/>
</dbReference>
<organism evidence="4 5">
    <name type="scientific">Eimeria tenella</name>
    <name type="common">Coccidian parasite</name>
    <dbReference type="NCBI Taxonomy" id="5802"/>
    <lineage>
        <taxon>Eukaryota</taxon>
        <taxon>Sar</taxon>
        <taxon>Alveolata</taxon>
        <taxon>Apicomplexa</taxon>
        <taxon>Conoidasida</taxon>
        <taxon>Coccidia</taxon>
        <taxon>Eucoccidiorida</taxon>
        <taxon>Eimeriorina</taxon>
        <taxon>Eimeriidae</taxon>
        <taxon>Eimeria</taxon>
    </lineage>
</organism>
<dbReference type="CDD" id="cd00677">
    <property type="entry name" value="S15_NS1_EPRS_RNA-bind"/>
    <property type="match status" value="1"/>
</dbReference>
<evidence type="ECO:0000256" key="1">
    <source>
        <dbReference type="ARBA" id="ARBA00008434"/>
    </source>
</evidence>
<dbReference type="AlphaFoldDB" id="U6KQI3"/>
<keyword evidence="5" id="KW-1185">Reference proteome</keyword>
<dbReference type="VEuPathDB" id="ToxoDB:ETH2_1427300"/>
<evidence type="ECO:0000256" key="2">
    <source>
        <dbReference type="ARBA" id="ARBA00022980"/>
    </source>
</evidence>
<protein>
    <submittedName>
        <fullName evidence="4">Ribosomal protein S15, putative</fullName>
    </submittedName>
</protein>
<dbReference type="OMA" id="CKDHPKK"/>